<reference evidence="4" key="1">
    <citation type="submission" date="2017-06" db="EMBL/GenBank/DDBJ databases">
        <authorList>
            <person name="Varghese N."/>
            <person name="Submissions S."/>
        </authorList>
    </citation>
    <scope>NUCLEOTIDE SEQUENCE [LARGE SCALE GENOMIC DNA]</scope>
    <source>
        <strain evidence="4">DSM 15668</strain>
    </source>
</reference>
<evidence type="ECO:0000313" key="3">
    <source>
        <dbReference type="EMBL" id="SNR83281.1"/>
    </source>
</evidence>
<dbReference type="AlphaFoldDB" id="A0A238ZJP7"/>
<feature type="chain" id="PRO_5012534294" evidence="1">
    <location>
        <begin position="23"/>
        <end position="154"/>
    </location>
</feature>
<gene>
    <name evidence="3" type="ORF">SAMN06265340_10915</name>
</gene>
<dbReference type="RefSeq" id="WP_089323318.1">
    <property type="nucleotide sequence ID" value="NZ_FZOB01000009.1"/>
</dbReference>
<feature type="signal peptide" evidence="1">
    <location>
        <begin position="1"/>
        <end position="22"/>
    </location>
</feature>
<dbReference type="InterPro" id="IPR008258">
    <property type="entry name" value="Transglycosylase_SLT_dom_1"/>
</dbReference>
<dbReference type="OrthoDB" id="9808681at2"/>
<evidence type="ECO:0000259" key="2">
    <source>
        <dbReference type="Pfam" id="PF01464"/>
    </source>
</evidence>
<accession>A0A238ZJP7</accession>
<dbReference type="InterPro" id="IPR023346">
    <property type="entry name" value="Lysozyme-like_dom_sf"/>
</dbReference>
<keyword evidence="1" id="KW-0732">Signal</keyword>
<evidence type="ECO:0000256" key="1">
    <source>
        <dbReference type="SAM" id="SignalP"/>
    </source>
</evidence>
<dbReference type="EMBL" id="FZOB01000009">
    <property type="protein sequence ID" value="SNR83281.1"/>
    <property type="molecule type" value="Genomic_DNA"/>
</dbReference>
<name>A0A238ZJP7_9BACT</name>
<dbReference type="Gene3D" id="1.10.530.10">
    <property type="match status" value="1"/>
</dbReference>
<sequence>MDKKLLLIIPLLFLLKKPEAKAAPSNGAAASLSPAPLTPANTGKSYLEKLLDGICKMESSCSSRWAYSYHPDGVSYGLYGLTRIAVKDVGMNWEDVKRSTRLQREAARRYLLKMYKIFKNWDLAIQAYHLGPGNVKKGKRAYTYLRKVKSYAGV</sequence>
<proteinExistence type="predicted"/>
<evidence type="ECO:0000313" key="4">
    <source>
        <dbReference type="Proteomes" id="UP000198405"/>
    </source>
</evidence>
<dbReference type="SUPFAM" id="SSF53955">
    <property type="entry name" value="Lysozyme-like"/>
    <property type="match status" value="1"/>
</dbReference>
<protein>
    <submittedName>
        <fullName evidence="3">Transglycosylase SLT domain-containing protein</fullName>
    </submittedName>
</protein>
<dbReference type="Proteomes" id="UP000198405">
    <property type="component" value="Unassembled WGS sequence"/>
</dbReference>
<keyword evidence="4" id="KW-1185">Reference proteome</keyword>
<dbReference type="Pfam" id="PF01464">
    <property type="entry name" value="SLT"/>
    <property type="match status" value="1"/>
</dbReference>
<feature type="domain" description="Transglycosylase SLT" evidence="2">
    <location>
        <begin position="45"/>
        <end position="141"/>
    </location>
</feature>
<organism evidence="3 4">
    <name type="scientific">Desulfurobacterium atlanticum</name>
    <dbReference type="NCBI Taxonomy" id="240169"/>
    <lineage>
        <taxon>Bacteria</taxon>
        <taxon>Pseudomonadati</taxon>
        <taxon>Aquificota</taxon>
        <taxon>Aquificia</taxon>
        <taxon>Desulfurobacteriales</taxon>
        <taxon>Desulfurobacteriaceae</taxon>
        <taxon>Desulfurobacterium</taxon>
    </lineage>
</organism>